<name>A0A6M4MGM4_9ALTE</name>
<organism evidence="2 3">
    <name type="scientific">Alteromonas pelagimontana</name>
    <dbReference type="NCBI Taxonomy" id="1858656"/>
    <lineage>
        <taxon>Bacteria</taxon>
        <taxon>Pseudomonadati</taxon>
        <taxon>Pseudomonadota</taxon>
        <taxon>Gammaproteobacteria</taxon>
        <taxon>Alteromonadales</taxon>
        <taxon>Alteromonadaceae</taxon>
        <taxon>Alteromonas/Salinimonas group</taxon>
        <taxon>Alteromonas</taxon>
    </lineage>
</organism>
<evidence type="ECO:0000313" key="2">
    <source>
        <dbReference type="EMBL" id="QJR82212.1"/>
    </source>
</evidence>
<gene>
    <name evidence="2" type="ORF">CA267_016365</name>
</gene>
<accession>A0A6M4MGM4</accession>
<feature type="compositionally biased region" description="Polar residues" evidence="1">
    <location>
        <begin position="122"/>
        <end position="139"/>
    </location>
</feature>
<reference evidence="2 3" key="2">
    <citation type="submission" date="2020-04" db="EMBL/GenBank/DDBJ databases">
        <title>Complete genome sequence of Alteromonas pelagimontana 5.12T.</title>
        <authorList>
            <person name="Sinha R.K."/>
            <person name="Krishnan K.P."/>
            <person name="Kurian J.P."/>
        </authorList>
    </citation>
    <scope>NUCLEOTIDE SEQUENCE [LARGE SCALE GENOMIC DNA]</scope>
    <source>
        <strain evidence="2 3">5.12</strain>
    </source>
</reference>
<feature type="compositionally biased region" description="Basic and acidic residues" evidence="1">
    <location>
        <begin position="191"/>
        <end position="200"/>
    </location>
</feature>
<protein>
    <submittedName>
        <fullName evidence="2">Uncharacterized protein</fullName>
    </submittedName>
</protein>
<dbReference type="KEGG" id="apel:CA267_016365"/>
<reference evidence="3" key="1">
    <citation type="submission" date="2014-12" db="EMBL/GenBank/DDBJ databases">
        <title>Complete genome sequence of a multi-drug resistant Klebsiella pneumoniae.</title>
        <authorList>
            <person name="Hua X."/>
            <person name="Chen Q."/>
            <person name="Li X."/>
            <person name="Feng Y."/>
            <person name="Ruan Z."/>
            <person name="Yu Y."/>
        </authorList>
    </citation>
    <scope>NUCLEOTIDE SEQUENCE [LARGE SCALE GENOMIC DNA]</scope>
    <source>
        <strain evidence="3">5.12</strain>
    </source>
</reference>
<sequence>MKRNHKPVPSLFEWIEAGAGLVGEQIFFLSKTVLERLEQTQETFDDLQHRGTPIDARLRERFSPEHVFSSVQTLVAANPLFSLMPKFRRPAPRREEQLALLSAKLDMLVEQVALLAAKQASEKQQANETSTASTSNEKSANVKKDGSADKEKPSAPTPSGKTVSPQTAVVKSRTNKAAPSPGPTTSPSANSERKTPKKES</sequence>
<keyword evidence="3" id="KW-1185">Reference proteome</keyword>
<evidence type="ECO:0000256" key="1">
    <source>
        <dbReference type="SAM" id="MobiDB-lite"/>
    </source>
</evidence>
<dbReference type="OrthoDB" id="6336174at2"/>
<proteinExistence type="predicted"/>
<dbReference type="Proteomes" id="UP000219285">
    <property type="component" value="Chromosome"/>
</dbReference>
<dbReference type="AlphaFoldDB" id="A0A6M4MGM4"/>
<feature type="compositionally biased region" description="Polar residues" evidence="1">
    <location>
        <begin position="157"/>
        <end position="169"/>
    </location>
</feature>
<dbReference type="EMBL" id="CP052766">
    <property type="protein sequence ID" value="QJR82212.1"/>
    <property type="molecule type" value="Genomic_DNA"/>
</dbReference>
<evidence type="ECO:0000313" key="3">
    <source>
        <dbReference type="Proteomes" id="UP000219285"/>
    </source>
</evidence>
<feature type="compositionally biased region" description="Basic and acidic residues" evidence="1">
    <location>
        <begin position="140"/>
        <end position="153"/>
    </location>
</feature>
<feature type="compositionally biased region" description="Low complexity" evidence="1">
    <location>
        <begin position="177"/>
        <end position="190"/>
    </location>
</feature>
<feature type="region of interest" description="Disordered" evidence="1">
    <location>
        <begin position="120"/>
        <end position="200"/>
    </location>
</feature>
<dbReference type="RefSeq" id="WP_075609796.1">
    <property type="nucleotide sequence ID" value="NZ_CP052766.1"/>
</dbReference>